<protein>
    <submittedName>
        <fullName evidence="8">Outer membrane protein OmpA-like peptidoglycan-associated protein</fullName>
    </submittedName>
</protein>
<dbReference type="CDD" id="cd07185">
    <property type="entry name" value="OmpA_C-like"/>
    <property type="match status" value="1"/>
</dbReference>
<comment type="subcellular location">
    <subcellularLocation>
        <location evidence="1">Cell outer membrane</location>
    </subcellularLocation>
</comment>
<proteinExistence type="predicted"/>
<dbReference type="SUPFAM" id="SSF103088">
    <property type="entry name" value="OmpA-like"/>
    <property type="match status" value="1"/>
</dbReference>
<feature type="chain" id="PRO_5046588648" evidence="6">
    <location>
        <begin position="28"/>
        <end position="540"/>
    </location>
</feature>
<feature type="compositionally biased region" description="Low complexity" evidence="5">
    <location>
        <begin position="196"/>
        <end position="205"/>
    </location>
</feature>
<keyword evidence="2 4" id="KW-0472">Membrane</keyword>
<feature type="region of interest" description="Disordered" evidence="5">
    <location>
        <begin position="187"/>
        <end position="211"/>
    </location>
</feature>
<evidence type="ECO:0000256" key="5">
    <source>
        <dbReference type="SAM" id="MobiDB-lite"/>
    </source>
</evidence>
<dbReference type="Gene3D" id="3.30.1330.60">
    <property type="entry name" value="OmpA-like domain"/>
    <property type="match status" value="1"/>
</dbReference>
<dbReference type="InterPro" id="IPR006664">
    <property type="entry name" value="OMP_bac"/>
</dbReference>
<organism evidence="8 9">
    <name type="scientific">Cellulomonas iranensis</name>
    <dbReference type="NCBI Taxonomy" id="76862"/>
    <lineage>
        <taxon>Bacteria</taxon>
        <taxon>Bacillati</taxon>
        <taxon>Actinomycetota</taxon>
        <taxon>Actinomycetes</taxon>
        <taxon>Micrococcales</taxon>
        <taxon>Cellulomonadaceae</taxon>
        <taxon>Cellulomonas</taxon>
    </lineage>
</organism>
<dbReference type="InterPro" id="IPR006665">
    <property type="entry name" value="OmpA-like"/>
</dbReference>
<feature type="signal peptide" evidence="6">
    <location>
        <begin position="1"/>
        <end position="27"/>
    </location>
</feature>
<dbReference type="PROSITE" id="PS51123">
    <property type="entry name" value="OMPA_2"/>
    <property type="match status" value="1"/>
</dbReference>
<evidence type="ECO:0000313" key="9">
    <source>
        <dbReference type="Proteomes" id="UP001240250"/>
    </source>
</evidence>
<dbReference type="InterPro" id="IPR050330">
    <property type="entry name" value="Bact_OuterMem_StrucFunc"/>
</dbReference>
<evidence type="ECO:0000256" key="1">
    <source>
        <dbReference type="ARBA" id="ARBA00004442"/>
    </source>
</evidence>
<dbReference type="PANTHER" id="PTHR30329">
    <property type="entry name" value="STATOR ELEMENT OF FLAGELLAR MOTOR COMPLEX"/>
    <property type="match status" value="1"/>
</dbReference>
<name>A0ABU0GKT3_9CELL</name>
<comment type="caution">
    <text evidence="8">The sequence shown here is derived from an EMBL/GenBank/DDBJ whole genome shotgun (WGS) entry which is preliminary data.</text>
</comment>
<dbReference type="PROSITE" id="PS51257">
    <property type="entry name" value="PROKAR_LIPOPROTEIN"/>
    <property type="match status" value="1"/>
</dbReference>
<dbReference type="Proteomes" id="UP001240250">
    <property type="component" value="Unassembled WGS sequence"/>
</dbReference>
<sequence>MRARRARAAGALTAALVVLLTACTAGGGDPSPASSATVDPGPGPEDVVASPVVPEGGTEVRVDVHPVVRDGDLAVLTLDLTPLEDLGEDGSVTLHGFGGPMATNLRLSDPANVRLVDLERDVVHHAAVDADTEPVVAPKGWERLRGPGGTRLQIPYAAPDADVTEMSLFLPGAPLVASVPVIDGDVPSSVRPDAPRPTATSTATPSPEPEPERIAVDRIVAAPVFPLDSASAELEGAVKTVESTERVDVQLGADVLFEFDQATLTPAAGEAIALVAARIAEREPGTVSVVGHTDDQGDDAYNLDLSRRRAQAVADALGPLVGPGYRMQVDGRGEAEPFVANDSDENRALNRRVAVSLTSTVTTRTDVTATGELPPFGDKGLVGQGEEPLLVDSSSRRHEVQASARTVHGHVVVDLTVRGVDDYAGTGMVLPSLRGWSSHRGQGTDTPLDVAGRAVILDGATKLYPMDYRIGTTERAPDGEWLTLTDLRGATRIDGGQSRVYSFVYPRMATDAVTFQVGSGSVFDTDFRIVDVPVRQEARD</sequence>
<keyword evidence="6" id="KW-0732">Signal</keyword>
<evidence type="ECO:0000256" key="2">
    <source>
        <dbReference type="ARBA" id="ARBA00023136"/>
    </source>
</evidence>
<dbReference type="Pfam" id="PF00691">
    <property type="entry name" value="OmpA"/>
    <property type="match status" value="1"/>
</dbReference>
<reference evidence="8 9" key="1">
    <citation type="submission" date="2023-07" db="EMBL/GenBank/DDBJ databases">
        <title>Sequencing the genomes of 1000 actinobacteria strains.</title>
        <authorList>
            <person name="Klenk H.-P."/>
        </authorList>
    </citation>
    <scope>NUCLEOTIDE SEQUENCE [LARGE SCALE GENOMIC DNA]</scope>
    <source>
        <strain evidence="8 9">DSM 14785</strain>
    </source>
</reference>
<evidence type="ECO:0000259" key="7">
    <source>
        <dbReference type="PROSITE" id="PS51123"/>
    </source>
</evidence>
<evidence type="ECO:0000313" key="8">
    <source>
        <dbReference type="EMBL" id="MDQ0425182.1"/>
    </source>
</evidence>
<evidence type="ECO:0000256" key="3">
    <source>
        <dbReference type="ARBA" id="ARBA00023237"/>
    </source>
</evidence>
<dbReference type="InterPro" id="IPR036737">
    <property type="entry name" value="OmpA-like_sf"/>
</dbReference>
<dbReference type="EMBL" id="JAUSVM010000001">
    <property type="protein sequence ID" value="MDQ0425182.1"/>
    <property type="molecule type" value="Genomic_DNA"/>
</dbReference>
<feature type="domain" description="OmpA-like" evidence="7">
    <location>
        <begin position="244"/>
        <end position="361"/>
    </location>
</feature>
<evidence type="ECO:0000256" key="6">
    <source>
        <dbReference type="SAM" id="SignalP"/>
    </source>
</evidence>
<dbReference type="RefSeq" id="WP_070319144.1">
    <property type="nucleotide sequence ID" value="NZ_JAUSVM010000001.1"/>
</dbReference>
<keyword evidence="3" id="KW-0998">Cell outer membrane</keyword>
<dbReference type="PANTHER" id="PTHR30329:SF21">
    <property type="entry name" value="LIPOPROTEIN YIAD-RELATED"/>
    <property type="match status" value="1"/>
</dbReference>
<evidence type="ECO:0000256" key="4">
    <source>
        <dbReference type="PROSITE-ProRule" id="PRU00473"/>
    </source>
</evidence>
<accession>A0ABU0GKT3</accession>
<keyword evidence="9" id="KW-1185">Reference proteome</keyword>
<gene>
    <name evidence="8" type="ORF">JO380_001563</name>
</gene>
<dbReference type="PRINTS" id="PR01021">
    <property type="entry name" value="OMPADOMAIN"/>
</dbReference>